<keyword evidence="8" id="KW-0472">Membrane</keyword>
<evidence type="ECO:0000256" key="6">
    <source>
        <dbReference type="ARBA" id="ARBA00022824"/>
    </source>
</evidence>
<evidence type="ECO:0000256" key="7">
    <source>
        <dbReference type="ARBA" id="ARBA00022989"/>
    </source>
</evidence>
<dbReference type="Pfam" id="PF03896">
    <property type="entry name" value="TRAP_alpha"/>
    <property type="match status" value="1"/>
</dbReference>
<keyword evidence="5 13" id="KW-0732">Signal</keyword>
<feature type="chain" id="PRO_5041936356" description="Translocon-associated protein subunit alpha" evidence="13">
    <location>
        <begin position="24"/>
        <end position="222"/>
    </location>
</feature>
<organism evidence="14 15">
    <name type="scientific">Paralvinella palmiformis</name>
    <dbReference type="NCBI Taxonomy" id="53620"/>
    <lineage>
        <taxon>Eukaryota</taxon>
        <taxon>Metazoa</taxon>
        <taxon>Spiralia</taxon>
        <taxon>Lophotrochozoa</taxon>
        <taxon>Annelida</taxon>
        <taxon>Polychaeta</taxon>
        <taxon>Sedentaria</taxon>
        <taxon>Canalipalpata</taxon>
        <taxon>Terebellida</taxon>
        <taxon>Terebelliformia</taxon>
        <taxon>Alvinellidae</taxon>
        <taxon>Paralvinella</taxon>
    </lineage>
</organism>
<feature type="region of interest" description="Disordered" evidence="12">
    <location>
        <begin position="165"/>
        <end position="222"/>
    </location>
</feature>
<dbReference type="AlphaFoldDB" id="A0AAD9N3R6"/>
<evidence type="ECO:0000256" key="12">
    <source>
        <dbReference type="SAM" id="MobiDB-lite"/>
    </source>
</evidence>
<feature type="compositionally biased region" description="Basic residues" evidence="12">
    <location>
        <begin position="198"/>
        <end position="215"/>
    </location>
</feature>
<evidence type="ECO:0000313" key="15">
    <source>
        <dbReference type="Proteomes" id="UP001208570"/>
    </source>
</evidence>
<proteinExistence type="inferred from homology"/>
<dbReference type="InterPro" id="IPR005595">
    <property type="entry name" value="TRAP_alpha"/>
</dbReference>
<evidence type="ECO:0000256" key="1">
    <source>
        <dbReference type="ARBA" id="ARBA00004115"/>
    </source>
</evidence>
<evidence type="ECO:0000256" key="10">
    <source>
        <dbReference type="ARBA" id="ARBA00025854"/>
    </source>
</evidence>
<dbReference type="PANTHER" id="PTHR12924:SF0">
    <property type="entry name" value="TRANSLOCON-ASSOCIATED PROTEIN SUBUNIT ALPHA"/>
    <property type="match status" value="1"/>
</dbReference>
<feature type="signal peptide" evidence="13">
    <location>
        <begin position="1"/>
        <end position="23"/>
    </location>
</feature>
<accession>A0AAD9N3R6</accession>
<gene>
    <name evidence="14" type="ORF">LSH36_270g02015</name>
</gene>
<evidence type="ECO:0000256" key="5">
    <source>
        <dbReference type="ARBA" id="ARBA00022729"/>
    </source>
</evidence>
<reference evidence="14" key="1">
    <citation type="journal article" date="2023" name="Mol. Biol. Evol.">
        <title>Third-Generation Sequencing Reveals the Adaptive Role of the Epigenome in Three Deep-Sea Polychaetes.</title>
        <authorList>
            <person name="Perez M."/>
            <person name="Aroh O."/>
            <person name="Sun Y."/>
            <person name="Lan Y."/>
            <person name="Juniper S.K."/>
            <person name="Young C.R."/>
            <person name="Angers B."/>
            <person name="Qian P.Y."/>
        </authorList>
    </citation>
    <scope>NUCLEOTIDE SEQUENCE</scope>
    <source>
        <strain evidence="14">P08H-3</strain>
    </source>
</reference>
<evidence type="ECO:0000256" key="3">
    <source>
        <dbReference type="ARBA" id="ARBA00020280"/>
    </source>
</evidence>
<comment type="function">
    <text evidence="9">TRAP proteins are part of a complex whose function is to bind calcium to the ER membrane and thereby regulate the retention of ER resident proteins. May be involved in the recycling of the translocation apparatus after completion of the translocation process or may function as a membrane-bound chaperone facilitating folding of translocated proteins.</text>
</comment>
<evidence type="ECO:0000313" key="14">
    <source>
        <dbReference type="EMBL" id="KAK2154343.1"/>
    </source>
</evidence>
<comment type="subcellular location">
    <subcellularLocation>
        <location evidence="1">Endoplasmic reticulum membrane</location>
        <topology evidence="1">Single-pass type I membrane protein</topology>
    </subcellularLocation>
</comment>
<dbReference type="Proteomes" id="UP001208570">
    <property type="component" value="Unassembled WGS sequence"/>
</dbReference>
<keyword evidence="15" id="KW-1185">Reference proteome</keyword>
<comment type="subunit">
    <text evidence="10">Heterotetramer of TRAP-alpha, TRAP-beta, TRAP-delta and TRAP-gamma. Interacts with palmitoylated calnexin (CALX), the interaction is required for efficient folding of glycosylated proteins.</text>
</comment>
<evidence type="ECO:0000256" key="8">
    <source>
        <dbReference type="ARBA" id="ARBA00023136"/>
    </source>
</evidence>
<evidence type="ECO:0000256" key="11">
    <source>
        <dbReference type="ARBA" id="ARBA00031071"/>
    </source>
</evidence>
<evidence type="ECO:0000256" key="4">
    <source>
        <dbReference type="ARBA" id="ARBA00022692"/>
    </source>
</evidence>
<dbReference type="PANTHER" id="PTHR12924">
    <property type="entry name" value="TRANSLOCON-ASSOCIATED PROTEIN, ALPHA SUBUNIT"/>
    <property type="match status" value="1"/>
</dbReference>
<keyword evidence="7" id="KW-1133">Transmembrane helix</keyword>
<evidence type="ECO:0000256" key="2">
    <source>
        <dbReference type="ARBA" id="ARBA00006776"/>
    </source>
</evidence>
<comment type="similarity">
    <text evidence="2">Belongs to the TRAP-alpha family.</text>
</comment>
<dbReference type="EMBL" id="JAODUP010000270">
    <property type="protein sequence ID" value="KAK2154343.1"/>
    <property type="molecule type" value="Genomic_DNA"/>
</dbReference>
<evidence type="ECO:0000256" key="13">
    <source>
        <dbReference type="SAM" id="SignalP"/>
    </source>
</evidence>
<keyword evidence="4" id="KW-0812">Transmembrane</keyword>
<protein>
    <recommendedName>
        <fullName evidence="3">Translocon-associated protein subunit alpha</fullName>
    </recommendedName>
    <alternativeName>
        <fullName evidence="11">Signal sequence receptor subunit alpha</fullName>
    </alternativeName>
</protein>
<keyword evidence="6" id="KW-0256">Endoplasmic reticulum</keyword>
<evidence type="ECO:0000256" key="9">
    <source>
        <dbReference type="ARBA" id="ARBA00025620"/>
    </source>
</evidence>
<dbReference type="GO" id="GO:0005789">
    <property type="term" value="C:endoplasmic reticulum membrane"/>
    <property type="evidence" value="ECO:0007669"/>
    <property type="project" value="UniProtKB-SubCell"/>
</dbReference>
<sequence length="222" mass="24638">MTAFLGRFCLLLLLVLPTTFMLAGPDGNSPILVNAEEDGLYEDVLDDEEEGDATVETDDGIETGSEAVPVASETTVSYHLAPSRSLDNYLPAGKEVKFLVGFANKGATKFVVESMDAAFRYPQDYSFYIQNDGNIFQDAVFNETINVVEPDEGLDGETYRKHITTKPKPAVEMGTQNKSDIDFDWIPKENLNNENKSPRRSPKSKTSPRQRRTKRNTGSAED</sequence>
<name>A0AAD9N3R6_9ANNE</name>
<comment type="caution">
    <text evidence="14">The sequence shown here is derived from an EMBL/GenBank/DDBJ whole genome shotgun (WGS) entry which is preliminary data.</text>
</comment>